<evidence type="ECO:0000256" key="10">
    <source>
        <dbReference type="SAM" id="Phobius"/>
    </source>
</evidence>
<evidence type="ECO:0000313" key="14">
    <source>
        <dbReference type="Proteomes" id="UP001165122"/>
    </source>
</evidence>
<dbReference type="GO" id="GO:0015926">
    <property type="term" value="F:glucosidase activity"/>
    <property type="evidence" value="ECO:0007669"/>
    <property type="project" value="TreeGrafter"/>
</dbReference>
<comment type="subcellular location">
    <subcellularLocation>
        <location evidence="1">Membrane</location>
        <topology evidence="1">Single-pass type II membrane protein</topology>
    </subcellularLocation>
</comment>
<dbReference type="Pfam" id="PF03935">
    <property type="entry name" value="SKN1_KRE6_Sbg1"/>
    <property type="match status" value="1"/>
</dbReference>
<reference evidence="14" key="1">
    <citation type="journal article" date="2023" name="Commun. Biol.">
        <title>Genome analysis of Parmales, the sister group of diatoms, reveals the evolutionary specialization of diatoms from phago-mixotrophs to photoautotrophs.</title>
        <authorList>
            <person name="Ban H."/>
            <person name="Sato S."/>
            <person name="Yoshikawa S."/>
            <person name="Yamada K."/>
            <person name="Nakamura Y."/>
            <person name="Ichinomiya M."/>
            <person name="Sato N."/>
            <person name="Blanc-Mathieu R."/>
            <person name="Endo H."/>
            <person name="Kuwata A."/>
            <person name="Ogata H."/>
        </authorList>
    </citation>
    <scope>NUCLEOTIDE SEQUENCE [LARGE SCALE GENOMIC DNA]</scope>
    <source>
        <strain evidence="14">NIES 3700</strain>
    </source>
</reference>
<evidence type="ECO:0000256" key="6">
    <source>
        <dbReference type="ARBA" id="ARBA00023136"/>
    </source>
</evidence>
<keyword evidence="8" id="KW-0961">Cell wall biogenesis/degradation</keyword>
<dbReference type="InterPro" id="IPR005629">
    <property type="entry name" value="Skn1/Kre6/Sbg1"/>
</dbReference>
<dbReference type="InterPro" id="IPR000757">
    <property type="entry name" value="Beta-glucanase-like"/>
</dbReference>
<keyword evidence="5 10" id="KW-1133">Transmembrane helix</keyword>
<dbReference type="GO" id="GO:0005789">
    <property type="term" value="C:endoplasmic reticulum membrane"/>
    <property type="evidence" value="ECO:0007669"/>
    <property type="project" value="TreeGrafter"/>
</dbReference>
<dbReference type="SUPFAM" id="SSF49899">
    <property type="entry name" value="Concanavalin A-like lectins/glucanases"/>
    <property type="match status" value="1"/>
</dbReference>
<evidence type="ECO:0000256" key="8">
    <source>
        <dbReference type="ARBA" id="ARBA00023316"/>
    </source>
</evidence>
<feature type="region of interest" description="Disordered" evidence="9">
    <location>
        <begin position="370"/>
        <end position="417"/>
    </location>
</feature>
<keyword evidence="6 10" id="KW-0472">Membrane</keyword>
<evidence type="ECO:0000256" key="2">
    <source>
        <dbReference type="ARBA" id="ARBA00010962"/>
    </source>
</evidence>
<evidence type="ECO:0000256" key="9">
    <source>
        <dbReference type="SAM" id="MobiDB-lite"/>
    </source>
</evidence>
<dbReference type="Proteomes" id="UP001165122">
    <property type="component" value="Unassembled WGS sequence"/>
</dbReference>
<keyword evidence="3 10" id="KW-0812">Transmembrane</keyword>
<name>A0A9W7C5P6_9STRA</name>
<proteinExistence type="inferred from homology"/>
<dbReference type="InterPro" id="IPR013320">
    <property type="entry name" value="ConA-like_dom_sf"/>
</dbReference>
<evidence type="ECO:0000256" key="3">
    <source>
        <dbReference type="ARBA" id="ARBA00022692"/>
    </source>
</evidence>
<dbReference type="AlphaFoldDB" id="A0A9W7C5P6"/>
<feature type="chain" id="PRO_5040774372" description="GH16 domain-containing protein" evidence="11">
    <location>
        <begin position="29"/>
        <end position="690"/>
    </location>
</feature>
<keyword evidence="7" id="KW-0325">Glycoprotein</keyword>
<feature type="compositionally biased region" description="Basic and acidic residues" evidence="9">
    <location>
        <begin position="373"/>
        <end position="386"/>
    </location>
</feature>
<comment type="similarity">
    <text evidence="2">Belongs to the SKN1/KRE6 family.</text>
</comment>
<dbReference type="OrthoDB" id="412647at2759"/>
<evidence type="ECO:0000256" key="4">
    <source>
        <dbReference type="ARBA" id="ARBA00022968"/>
    </source>
</evidence>
<feature type="domain" description="GH16" evidence="12">
    <location>
        <begin position="33"/>
        <end position="376"/>
    </location>
</feature>
<dbReference type="Gene3D" id="2.60.120.200">
    <property type="match status" value="1"/>
</dbReference>
<dbReference type="GO" id="GO:0071555">
    <property type="term" value="P:cell wall organization"/>
    <property type="evidence" value="ECO:0007669"/>
    <property type="project" value="UniProtKB-KW"/>
</dbReference>
<dbReference type="GO" id="GO:0005886">
    <property type="term" value="C:plasma membrane"/>
    <property type="evidence" value="ECO:0007669"/>
    <property type="project" value="TreeGrafter"/>
</dbReference>
<keyword evidence="14" id="KW-1185">Reference proteome</keyword>
<gene>
    <name evidence="13" type="ORF">TrLO_g1598</name>
</gene>
<evidence type="ECO:0000256" key="7">
    <source>
        <dbReference type="ARBA" id="ARBA00023180"/>
    </source>
</evidence>
<protein>
    <recommendedName>
        <fullName evidence="12">GH16 domain-containing protein</fullName>
    </recommendedName>
</protein>
<evidence type="ECO:0000259" key="12">
    <source>
        <dbReference type="PROSITE" id="PS51762"/>
    </source>
</evidence>
<keyword evidence="11" id="KW-0732">Signal</keyword>
<feature type="signal peptide" evidence="11">
    <location>
        <begin position="1"/>
        <end position="28"/>
    </location>
</feature>
<organism evidence="13 14">
    <name type="scientific">Triparma laevis f. longispina</name>
    <dbReference type="NCBI Taxonomy" id="1714387"/>
    <lineage>
        <taxon>Eukaryota</taxon>
        <taxon>Sar</taxon>
        <taxon>Stramenopiles</taxon>
        <taxon>Ochrophyta</taxon>
        <taxon>Bolidophyceae</taxon>
        <taxon>Parmales</taxon>
        <taxon>Triparmaceae</taxon>
        <taxon>Triparma</taxon>
    </lineage>
</organism>
<evidence type="ECO:0000256" key="11">
    <source>
        <dbReference type="SAM" id="SignalP"/>
    </source>
</evidence>
<evidence type="ECO:0000256" key="5">
    <source>
        <dbReference type="ARBA" id="ARBA00022989"/>
    </source>
</evidence>
<evidence type="ECO:0000313" key="13">
    <source>
        <dbReference type="EMBL" id="GMI03737.1"/>
    </source>
</evidence>
<dbReference type="EMBL" id="BRXW01000061">
    <property type="protein sequence ID" value="GMI03737.1"/>
    <property type="molecule type" value="Genomic_DNA"/>
</dbReference>
<dbReference type="PANTHER" id="PTHR31361:SF1">
    <property type="entry name" value="BETA-GLUCAN SYNTHESIS-ASSOCIATED PROTEIN KRE6-RELATED"/>
    <property type="match status" value="1"/>
</dbReference>
<evidence type="ECO:0000256" key="1">
    <source>
        <dbReference type="ARBA" id="ARBA00004606"/>
    </source>
</evidence>
<comment type="caution">
    <text evidence="13">The sequence shown here is derived from an EMBL/GenBank/DDBJ whole genome shotgun (WGS) entry which is preliminary data.</text>
</comment>
<dbReference type="PANTHER" id="PTHR31361">
    <property type="entry name" value="BETA-GLUCAN SYNTHESIS-ASSOCIATED PROTEIN KRE6-RELATED"/>
    <property type="match status" value="1"/>
</dbReference>
<accession>A0A9W7C5P6</accession>
<feature type="region of interest" description="Disordered" evidence="9">
    <location>
        <begin position="263"/>
        <end position="297"/>
    </location>
</feature>
<keyword evidence="4" id="KW-0735">Signal-anchor</keyword>
<feature type="transmembrane region" description="Helical" evidence="10">
    <location>
        <begin position="641"/>
        <end position="660"/>
    </location>
</feature>
<sequence length="690" mass="76085">MTLKFASAPSILPAIAVLLLFQLCVTDGGWVDPDSQNVVTTSIIDGTQYSLVMSDEFEAKGRGFADGEDSVWTALDKSDDDMSAAGGGSLHFYNSTHATTSNGFLNISTTSSKTTWTGYNPFKESFVDLEKTYKSAMVNSWNKFCFTGGIVEIDAILPGDPNTAGLWPAIWILGNLGRATYEGSTNGIWPWSYDTCDRDKQHAQHLSGCSSVNHYGMNPMMGRGSTEIDILELMPGEKGWLPSTAPKIQRPYGAMTLQVAPGVEKNRPQSGHPPGRVGNDGTNGFPPTEPQSWYEGLGFGSNTSMNPFFYGTYLGETKPEEPTHRTKKEAFQADAVGAMHQLTRAHFERVHTYRMEWQPGKNGRIDWFVSTEGGRERPGLKKKVIEDGDEEEDKENTKNKHHKQPTHPPQFDPASKILPQTSSKWTHAFSIEDSSLSNLVGSQIPAEPSYLLFNTAVSSTWGFPYDTPDTCKKCYSCFDPECACALPPGFCDSLKDGKTSMLVDSVRVYQSNDHSAHVGNKHTVGCDPIEYPTREFIEGHEGLYMRPLPFSDKHALLPLKSGGGECKTDQDCGEGVCTKESELSFWSESTKTICNCGKSGYMGSYCKTKTYHDDKPGAYDYELNTSWFLNRVSIPYIPVELAGFLVALIAGFIGAFVVTLKKKKISGGTYRGIAGNEMTPQFNKRRAFHR</sequence>
<dbReference type="GO" id="GO:0006078">
    <property type="term" value="P:(1-&gt;6)-beta-D-glucan biosynthetic process"/>
    <property type="evidence" value="ECO:0007669"/>
    <property type="project" value="TreeGrafter"/>
</dbReference>
<dbReference type="PROSITE" id="PS51762">
    <property type="entry name" value="GH16_2"/>
    <property type="match status" value="1"/>
</dbReference>